<feature type="compositionally biased region" description="Low complexity" evidence="18">
    <location>
        <begin position="21"/>
        <end position="30"/>
    </location>
</feature>
<evidence type="ECO:0000256" key="1">
    <source>
        <dbReference type="ARBA" id="ARBA00001974"/>
    </source>
</evidence>
<evidence type="ECO:0000313" key="22">
    <source>
        <dbReference type="Proteomes" id="UP000289738"/>
    </source>
</evidence>
<evidence type="ECO:0000256" key="9">
    <source>
        <dbReference type="ARBA" id="ARBA00022827"/>
    </source>
</evidence>
<dbReference type="InterPro" id="IPR050369">
    <property type="entry name" value="RBOH/FRE"/>
</dbReference>
<evidence type="ECO:0000256" key="19">
    <source>
        <dbReference type="SAM" id="Phobius"/>
    </source>
</evidence>
<keyword evidence="22" id="KW-1185">Reference proteome</keyword>
<organism evidence="21 22">
    <name type="scientific">Arachis hypogaea</name>
    <name type="common">Peanut</name>
    <dbReference type="NCBI Taxonomy" id="3818"/>
    <lineage>
        <taxon>Eukaryota</taxon>
        <taxon>Viridiplantae</taxon>
        <taxon>Streptophyta</taxon>
        <taxon>Embryophyta</taxon>
        <taxon>Tracheophyta</taxon>
        <taxon>Spermatophyta</taxon>
        <taxon>Magnoliopsida</taxon>
        <taxon>eudicotyledons</taxon>
        <taxon>Gunneridae</taxon>
        <taxon>Pentapetalae</taxon>
        <taxon>rosids</taxon>
        <taxon>fabids</taxon>
        <taxon>Fabales</taxon>
        <taxon>Fabaceae</taxon>
        <taxon>Papilionoideae</taxon>
        <taxon>50 kb inversion clade</taxon>
        <taxon>dalbergioids sensu lato</taxon>
        <taxon>Dalbergieae</taxon>
        <taxon>Pterocarpus clade</taxon>
        <taxon>Arachis</taxon>
    </lineage>
</organism>
<evidence type="ECO:0000256" key="11">
    <source>
        <dbReference type="ARBA" id="ARBA00023002"/>
    </source>
</evidence>
<feature type="transmembrane region" description="Helical" evidence="19">
    <location>
        <begin position="40"/>
        <end position="58"/>
    </location>
</feature>
<accession>A0A444ZDE0</accession>
<keyword evidence="7 19" id="KW-0812">Transmembrane</keyword>
<dbReference type="GO" id="GO:0140618">
    <property type="term" value="F:ferric-chelate reductase (NADH) activity"/>
    <property type="evidence" value="ECO:0007669"/>
    <property type="project" value="UniProtKB-EC"/>
</dbReference>
<comment type="cofactor">
    <cofactor evidence="1">
        <name>FAD</name>
        <dbReference type="ChEBI" id="CHEBI:57692"/>
    </cofactor>
</comment>
<feature type="transmembrane region" description="Helical" evidence="19">
    <location>
        <begin position="585"/>
        <end position="606"/>
    </location>
</feature>
<dbReference type="GO" id="GO:0046872">
    <property type="term" value="F:metal ion binding"/>
    <property type="evidence" value="ECO:0007669"/>
    <property type="project" value="UniProtKB-KW"/>
</dbReference>
<feature type="transmembrane region" description="Helical" evidence="19">
    <location>
        <begin position="618"/>
        <end position="643"/>
    </location>
</feature>
<keyword evidence="8" id="KW-0479">Metal-binding</keyword>
<feature type="transmembrane region" description="Helical" evidence="19">
    <location>
        <begin position="260"/>
        <end position="282"/>
    </location>
</feature>
<dbReference type="Proteomes" id="UP000289738">
    <property type="component" value="Chromosome B04"/>
</dbReference>
<dbReference type="SUPFAM" id="SSF63380">
    <property type="entry name" value="Riboflavin synthase domain-like"/>
    <property type="match status" value="1"/>
</dbReference>
<evidence type="ECO:0000313" key="21">
    <source>
        <dbReference type="EMBL" id="RYR12201.1"/>
    </source>
</evidence>
<comment type="subcellular location">
    <subcellularLocation>
        <location evidence="2">Membrane</location>
        <topology evidence="2">Multi-pass membrane protein</topology>
    </subcellularLocation>
</comment>
<comment type="caution">
    <text evidence="21">The sequence shown here is derived from an EMBL/GenBank/DDBJ whole genome shotgun (WGS) entry which is preliminary data.</text>
</comment>
<dbReference type="SFLD" id="SFLDG01168">
    <property type="entry name" value="Ferric_reductase_subgroup_(FRE"/>
    <property type="match status" value="1"/>
</dbReference>
<evidence type="ECO:0000256" key="7">
    <source>
        <dbReference type="ARBA" id="ARBA00022692"/>
    </source>
</evidence>
<dbReference type="GO" id="GO:0005886">
    <property type="term" value="C:plasma membrane"/>
    <property type="evidence" value="ECO:0007669"/>
    <property type="project" value="TreeGrafter"/>
</dbReference>
<keyword evidence="4" id="KW-0813">Transport</keyword>
<keyword evidence="13" id="KW-0520">NAD</keyword>
<evidence type="ECO:0000256" key="2">
    <source>
        <dbReference type="ARBA" id="ARBA00004141"/>
    </source>
</evidence>
<evidence type="ECO:0000256" key="16">
    <source>
        <dbReference type="ARBA" id="ARBA00050970"/>
    </source>
</evidence>
<dbReference type="Pfam" id="PF08030">
    <property type="entry name" value="NAD_binding_6"/>
    <property type="match status" value="2"/>
</dbReference>
<evidence type="ECO:0000256" key="8">
    <source>
        <dbReference type="ARBA" id="ARBA00022723"/>
    </source>
</evidence>
<dbReference type="AlphaFoldDB" id="A0A444ZDE0"/>
<reference evidence="21 22" key="1">
    <citation type="submission" date="2019-01" db="EMBL/GenBank/DDBJ databases">
        <title>Sequencing of cultivated peanut Arachis hypogaea provides insights into genome evolution and oil improvement.</title>
        <authorList>
            <person name="Chen X."/>
        </authorList>
    </citation>
    <scope>NUCLEOTIDE SEQUENCE [LARGE SCALE GENOMIC DNA]</scope>
    <source>
        <strain evidence="22">cv. Fuhuasheng</strain>
        <tissue evidence="21">Leaves</tissue>
    </source>
</reference>
<keyword evidence="12" id="KW-0408">Iron</keyword>
<keyword evidence="11" id="KW-0560">Oxidoreductase</keyword>
<evidence type="ECO:0000256" key="13">
    <source>
        <dbReference type="ARBA" id="ARBA00023027"/>
    </source>
</evidence>
<protein>
    <recommendedName>
        <fullName evidence="17">ferric-chelate reductase (NADH)</fullName>
        <ecNumber evidence="17">1.16.1.7</ecNumber>
    </recommendedName>
</protein>
<evidence type="ECO:0000256" key="10">
    <source>
        <dbReference type="ARBA" id="ARBA00022989"/>
    </source>
</evidence>
<dbReference type="EC" id="1.16.1.7" evidence="17"/>
<evidence type="ECO:0000256" key="18">
    <source>
        <dbReference type="SAM" id="MobiDB-lite"/>
    </source>
</evidence>
<dbReference type="GO" id="GO:0006811">
    <property type="term" value="P:monoatomic ion transport"/>
    <property type="evidence" value="ECO:0007669"/>
    <property type="project" value="UniProtKB-KW"/>
</dbReference>
<feature type="transmembrane region" description="Helical" evidence="19">
    <location>
        <begin position="79"/>
        <end position="107"/>
    </location>
</feature>
<comment type="catalytic activity">
    <reaction evidence="16">
        <text>2 a Fe(II)-siderophore + NAD(+) + H(+) = 2 a Fe(III)-siderophore + NADH</text>
        <dbReference type="Rhea" id="RHEA:15061"/>
        <dbReference type="Rhea" id="RHEA-COMP:11342"/>
        <dbReference type="Rhea" id="RHEA-COMP:11344"/>
        <dbReference type="ChEBI" id="CHEBI:15378"/>
        <dbReference type="ChEBI" id="CHEBI:29033"/>
        <dbReference type="ChEBI" id="CHEBI:29034"/>
        <dbReference type="ChEBI" id="CHEBI:57540"/>
        <dbReference type="ChEBI" id="CHEBI:57945"/>
        <dbReference type="EC" id="1.16.1.7"/>
    </reaction>
</comment>
<feature type="transmembrane region" description="Helical" evidence="19">
    <location>
        <begin position="127"/>
        <end position="160"/>
    </location>
</feature>
<evidence type="ECO:0000259" key="20">
    <source>
        <dbReference type="PROSITE" id="PS51384"/>
    </source>
</evidence>
<evidence type="ECO:0000256" key="6">
    <source>
        <dbReference type="ARBA" id="ARBA00022630"/>
    </source>
</evidence>
<feature type="region of interest" description="Disordered" evidence="18">
    <location>
        <begin position="1"/>
        <end position="30"/>
    </location>
</feature>
<dbReference type="InterPro" id="IPR017927">
    <property type="entry name" value="FAD-bd_FR_type"/>
</dbReference>
<dbReference type="PANTHER" id="PTHR11972">
    <property type="entry name" value="NADPH OXIDASE"/>
    <property type="match status" value="1"/>
</dbReference>
<dbReference type="STRING" id="3818.A0A444ZDE0"/>
<feature type="transmembrane region" description="Helical" evidence="19">
    <location>
        <begin position="180"/>
        <end position="204"/>
    </location>
</feature>
<feature type="transmembrane region" description="Helical" evidence="19">
    <location>
        <begin position="224"/>
        <end position="248"/>
    </location>
</feature>
<evidence type="ECO:0000256" key="14">
    <source>
        <dbReference type="ARBA" id="ARBA00023065"/>
    </source>
</evidence>
<keyword evidence="6" id="KW-0285">Flavoprotein</keyword>
<evidence type="ECO:0000256" key="15">
    <source>
        <dbReference type="ARBA" id="ARBA00023136"/>
    </source>
</evidence>
<proteinExistence type="inferred from homology"/>
<dbReference type="FunFam" id="3.40.50.80:FF:000036">
    <property type="entry name" value="Ferric reduction oxidase 6"/>
    <property type="match status" value="1"/>
</dbReference>
<sequence length="751" mass="84567">MEKETVDNTPLLSPTKEKTPSSSSSSSSSSSFLVSATKSVIKYLICIIFIGWAGFIFLEPEESVNELMSKWINLTRGNPLGTAGSIFMLYSAPILIIAFLAIAYLLVSGEDHIPEKKSTKYPSFRLWTFPVIIKGPFGVVSATELIGIVLFSAYVIFAIYNYTMRALASPSHHHLDRRIFMLEILGLRFGGIGLMCMAFLFLPVSRGSVLLRYIDIPFEHATRYHVWLGHLTMALFTIHGLLYCVAWAMDGRLVEELIQWKDIGVANLPGVIALIAGLFMWVTSLPGVRTWNFELFFYTHQLYIIFVVFLALHVGDFVFTMAAGGIFLFILDRFLRFCQSRRTVKVVSSRCLPCGTVELVLSKPPNLRYNALSFIFLQIRELSWLQWHPFSVSSSPLDGKNHLAVLIKVLGKWTENLRDRITDADEPKDLSVKTITASVEGPYGHEVPYHLMYENLILVAGGIGLSPFLAILSDVLHRAREGKPCRPRNILVVWAVKKSNELPLLSSIDMESICPSFSDKVNINVDIYVTRESDPPLVSPFTSFNFLLLEEGHVYKPIKSSMCPMPSDFGMSVLVGTGDNFWSGLYVISSTVGFVILLVLLYIFYINPYGVYKWWYKGLLFVICMVASVVIFGGFVVALWHFCEQRSSVKEKSNDSVKGDHKIEQNGFMAHKSSIQDSSVAKSIVTRYGSRPNFKEIFESMSENWGHVDVGVLVCGPPTLQESVANEIRAHSMIRQRHYPIFHFHSHSFDL</sequence>
<evidence type="ECO:0000256" key="3">
    <source>
        <dbReference type="ARBA" id="ARBA00006278"/>
    </source>
</evidence>
<evidence type="ECO:0000256" key="4">
    <source>
        <dbReference type="ARBA" id="ARBA00022448"/>
    </source>
</evidence>
<feature type="transmembrane region" description="Helical" evidence="19">
    <location>
        <begin position="302"/>
        <end position="331"/>
    </location>
</feature>
<dbReference type="InterPro" id="IPR013112">
    <property type="entry name" value="FAD-bd_8"/>
</dbReference>
<dbReference type="PROSITE" id="PS51384">
    <property type="entry name" value="FAD_FR"/>
    <property type="match status" value="1"/>
</dbReference>
<name>A0A444ZDE0_ARAHY</name>
<dbReference type="InterPro" id="IPR039261">
    <property type="entry name" value="FNR_nucleotide-bd"/>
</dbReference>
<dbReference type="InterPro" id="IPR013121">
    <property type="entry name" value="Fe_red_NAD-bd_6"/>
</dbReference>
<dbReference type="Gene3D" id="3.40.50.80">
    <property type="entry name" value="Nucleotide-binding domain of ferredoxin-NADP reductase (FNR) module"/>
    <property type="match status" value="2"/>
</dbReference>
<comment type="similarity">
    <text evidence="3">Belongs to the ferric reductase (FRE) family.</text>
</comment>
<keyword evidence="14" id="KW-0406">Ion transport</keyword>
<dbReference type="InterPro" id="IPR017938">
    <property type="entry name" value="Riboflavin_synthase-like_b-brl"/>
</dbReference>
<evidence type="ECO:0000256" key="5">
    <source>
        <dbReference type="ARBA" id="ARBA00022617"/>
    </source>
</evidence>
<dbReference type="SUPFAM" id="SSF52343">
    <property type="entry name" value="Ferredoxin reductase-like, C-terminal NADP-linked domain"/>
    <property type="match status" value="1"/>
</dbReference>
<keyword evidence="9" id="KW-0274">FAD</keyword>
<keyword evidence="5" id="KW-0349">Heme</keyword>
<dbReference type="PANTHER" id="PTHR11972:SF69">
    <property type="entry name" value="FERRIC REDUCTION OXIDASE 6-RELATED"/>
    <property type="match status" value="1"/>
</dbReference>
<evidence type="ECO:0000256" key="12">
    <source>
        <dbReference type="ARBA" id="ARBA00023004"/>
    </source>
</evidence>
<gene>
    <name evidence="21" type="ORF">Ahy_B04g069734</name>
</gene>
<dbReference type="SFLD" id="SFLDS00052">
    <property type="entry name" value="Ferric_Reductase_Domain"/>
    <property type="match status" value="1"/>
</dbReference>
<evidence type="ECO:0000256" key="17">
    <source>
        <dbReference type="ARBA" id="ARBA00066905"/>
    </source>
</evidence>
<dbReference type="EMBL" id="SDMP01000014">
    <property type="protein sequence ID" value="RYR12201.1"/>
    <property type="molecule type" value="Genomic_DNA"/>
</dbReference>
<dbReference type="CDD" id="cd06186">
    <property type="entry name" value="NOX_Duox_like_FAD_NADP"/>
    <property type="match status" value="1"/>
</dbReference>
<dbReference type="InterPro" id="IPR013130">
    <property type="entry name" value="Fe3_Rdtase_TM_dom"/>
</dbReference>
<dbReference type="Pfam" id="PF08022">
    <property type="entry name" value="FAD_binding_8"/>
    <property type="match status" value="1"/>
</dbReference>
<keyword evidence="10 19" id="KW-1133">Transmembrane helix</keyword>
<feature type="domain" description="FAD-binding FR-type" evidence="20">
    <location>
        <begin position="339"/>
        <end position="449"/>
    </location>
</feature>
<dbReference type="Pfam" id="PF01794">
    <property type="entry name" value="Ferric_reduct"/>
    <property type="match status" value="1"/>
</dbReference>
<keyword evidence="15 19" id="KW-0472">Membrane</keyword>